<dbReference type="Proteomes" id="UP000494115">
    <property type="component" value="Unassembled WGS sequence"/>
</dbReference>
<dbReference type="Pfam" id="PF09655">
    <property type="entry name" value="Nitr_red_assoc"/>
    <property type="match status" value="1"/>
</dbReference>
<proteinExistence type="predicted"/>
<dbReference type="InterPro" id="IPR013481">
    <property type="entry name" value="NarM"/>
</dbReference>
<organism evidence="1 2">
    <name type="scientific">Pararobbsia alpina</name>
    <dbReference type="NCBI Taxonomy" id="621374"/>
    <lineage>
        <taxon>Bacteria</taxon>
        <taxon>Pseudomonadati</taxon>
        <taxon>Pseudomonadota</taxon>
        <taxon>Betaproteobacteria</taxon>
        <taxon>Burkholderiales</taxon>
        <taxon>Burkholderiaceae</taxon>
        <taxon>Pararobbsia</taxon>
    </lineage>
</organism>
<protein>
    <submittedName>
        <fullName evidence="1">Uncharacterized protein</fullName>
    </submittedName>
</protein>
<accession>A0A6S7AW44</accession>
<name>A0A6S7AW44_9BURK</name>
<gene>
    <name evidence="1" type="ORF">LMG28138_00870</name>
</gene>
<evidence type="ECO:0000313" key="2">
    <source>
        <dbReference type="Proteomes" id="UP000494115"/>
    </source>
</evidence>
<sequence length="156" mass="17009">MTFASQPYLFSFETAHAEPLAFIPLGVRFYLDRCGMRLTLAQWQALPEPARAALASPEPSLDDGAARAFEDLLEVHVRAHALGVVERQPPAALDELSPRAVPESVVSQAAQHGQERPSQAAWDGLSVAQRYALTKLARKARRSDDFAAAAHEFGMS</sequence>
<dbReference type="EMBL" id="CADIKM010000003">
    <property type="protein sequence ID" value="CAB3779657.1"/>
    <property type="molecule type" value="Genomic_DNA"/>
</dbReference>
<dbReference type="AlphaFoldDB" id="A0A6S7AW44"/>
<reference evidence="1 2" key="1">
    <citation type="submission" date="2020-04" db="EMBL/GenBank/DDBJ databases">
        <authorList>
            <person name="De Canck E."/>
        </authorList>
    </citation>
    <scope>NUCLEOTIDE SEQUENCE [LARGE SCALE GENOMIC DNA]</scope>
    <source>
        <strain evidence="1 2">LMG 28138</strain>
    </source>
</reference>
<evidence type="ECO:0000313" key="1">
    <source>
        <dbReference type="EMBL" id="CAB3779657.1"/>
    </source>
</evidence>
<keyword evidence="2" id="KW-1185">Reference proteome</keyword>
<dbReference type="RefSeq" id="WP_175103419.1">
    <property type="nucleotide sequence ID" value="NZ_CADIKM010000003.1"/>
</dbReference>